<keyword evidence="2 7" id="KW-0812">Transmembrane</keyword>
<keyword evidence="6 7" id="KW-0472">Membrane</keyword>
<evidence type="ECO:0000256" key="2">
    <source>
        <dbReference type="ARBA" id="ARBA00022692"/>
    </source>
</evidence>
<dbReference type="Pfam" id="PF00664">
    <property type="entry name" value="ABC_membrane"/>
    <property type="match status" value="1"/>
</dbReference>
<feature type="domain" description="ABC transmembrane type-1" evidence="9">
    <location>
        <begin position="29"/>
        <end position="311"/>
    </location>
</feature>
<evidence type="ECO:0000313" key="11">
    <source>
        <dbReference type="Proteomes" id="UP001589810"/>
    </source>
</evidence>
<keyword evidence="5 7" id="KW-1133">Transmembrane helix</keyword>
<dbReference type="SUPFAM" id="SSF52540">
    <property type="entry name" value="P-loop containing nucleoside triphosphate hydrolases"/>
    <property type="match status" value="1"/>
</dbReference>
<feature type="transmembrane region" description="Helical" evidence="7">
    <location>
        <begin position="65"/>
        <end position="90"/>
    </location>
</feature>
<evidence type="ECO:0000256" key="3">
    <source>
        <dbReference type="ARBA" id="ARBA00022741"/>
    </source>
</evidence>
<dbReference type="InterPro" id="IPR039421">
    <property type="entry name" value="Type_1_exporter"/>
</dbReference>
<dbReference type="SUPFAM" id="SSF90123">
    <property type="entry name" value="ABC transporter transmembrane region"/>
    <property type="match status" value="1"/>
</dbReference>
<dbReference type="RefSeq" id="WP_273939573.1">
    <property type="nucleotide sequence ID" value="NZ_CP097263.1"/>
</dbReference>
<evidence type="ECO:0000256" key="1">
    <source>
        <dbReference type="ARBA" id="ARBA00004651"/>
    </source>
</evidence>
<accession>A0ABV6MKB4</accession>
<reference evidence="10 11" key="1">
    <citation type="submission" date="2024-09" db="EMBL/GenBank/DDBJ databases">
        <authorList>
            <person name="Sun Q."/>
            <person name="Mori K."/>
        </authorList>
    </citation>
    <scope>NUCLEOTIDE SEQUENCE [LARGE SCALE GENOMIC DNA]</scope>
    <source>
        <strain evidence="10 11">TBRC 1432</strain>
    </source>
</reference>
<evidence type="ECO:0000256" key="4">
    <source>
        <dbReference type="ARBA" id="ARBA00022840"/>
    </source>
</evidence>
<dbReference type="PANTHER" id="PTHR43394">
    <property type="entry name" value="ATP-DEPENDENT PERMEASE MDL1, MITOCHONDRIAL"/>
    <property type="match status" value="1"/>
</dbReference>
<feature type="transmembrane region" description="Helical" evidence="7">
    <location>
        <begin position="245"/>
        <end position="270"/>
    </location>
</feature>
<dbReference type="PROSITE" id="PS00211">
    <property type="entry name" value="ABC_TRANSPORTER_1"/>
    <property type="match status" value="1"/>
</dbReference>
<evidence type="ECO:0000256" key="7">
    <source>
        <dbReference type="SAM" id="Phobius"/>
    </source>
</evidence>
<dbReference type="InterPro" id="IPR036640">
    <property type="entry name" value="ABC1_TM_sf"/>
</dbReference>
<dbReference type="InterPro" id="IPR017871">
    <property type="entry name" value="ABC_transporter-like_CS"/>
</dbReference>
<dbReference type="GO" id="GO:0005524">
    <property type="term" value="F:ATP binding"/>
    <property type="evidence" value="ECO:0007669"/>
    <property type="project" value="UniProtKB-KW"/>
</dbReference>
<comment type="subcellular location">
    <subcellularLocation>
        <location evidence="1">Cell membrane</location>
        <topology evidence="1">Multi-pass membrane protein</topology>
    </subcellularLocation>
</comment>
<dbReference type="InterPro" id="IPR011527">
    <property type="entry name" value="ABC1_TM_dom"/>
</dbReference>
<feature type="transmembrane region" description="Helical" evidence="7">
    <location>
        <begin position="144"/>
        <end position="162"/>
    </location>
</feature>
<dbReference type="PROSITE" id="PS50893">
    <property type="entry name" value="ABC_TRANSPORTER_2"/>
    <property type="match status" value="1"/>
</dbReference>
<protein>
    <submittedName>
        <fullName evidence="10">ABC transporter ATP-binding protein</fullName>
    </submittedName>
</protein>
<dbReference type="CDD" id="cd18564">
    <property type="entry name" value="ABC_6TM_exporter_like"/>
    <property type="match status" value="1"/>
</dbReference>
<gene>
    <name evidence="10" type="ORF">ACFFH7_04585</name>
</gene>
<dbReference type="Pfam" id="PF00005">
    <property type="entry name" value="ABC_tran"/>
    <property type="match status" value="1"/>
</dbReference>
<sequence length="576" mass="61708">MDSTTPVLSTRAVFRRFWPLTRTDRRWLAAGSLLLIGAAACDSVAVAMFGTIVDSSLKAGDLAAFWLPAGIWAGVAVTSGLLVFGGEYLVARSAERFLLRLRTKVFGHVQTLTPDFFQRRRLGDLIARLTDDVDTVERFVSTGLVQLVTALFGVAFFAGYALLLNWQLALAAFVVAPIFAVITRRFARRVNERSREQRALNGDITALLEENLANVTVVQAYNRQETEEKRLLTAGTRMLRANVSIARLGACYTPVVQITETACVLGVIALGTWEVAAGRLSLGGVLAFAAILASIYGPLRQLGQLRVMISAATTGSERIVELLDAEPAITDSPDAVSMHRAVGQLSLCSVGFTYPDAERPTLVQCTVDVRPGELVAITGASGAGKSTIAKLLLRFHDPDAGTIRLDGIDVRRLTLESLRRNIALVQQETLMFHGTIRDNIAYGRDGAADHDVVQAAINADAHGFVSELPDGYDTVIGQHGHGLSGGQRQRIAIARAMVANAPVLVLDEPTASLDGEAVDRLVGPLRRLTTGRTTIMITHDPRLTAIADRVLTVAGGHVTPGDAPVGVTGASGPPWR</sequence>
<dbReference type="Gene3D" id="1.20.1560.10">
    <property type="entry name" value="ABC transporter type 1, transmembrane domain"/>
    <property type="match status" value="1"/>
</dbReference>
<dbReference type="InterPro" id="IPR003439">
    <property type="entry name" value="ABC_transporter-like_ATP-bd"/>
</dbReference>
<dbReference type="EMBL" id="JBHLUD010000001">
    <property type="protein sequence ID" value="MFC0540741.1"/>
    <property type="molecule type" value="Genomic_DNA"/>
</dbReference>
<feature type="transmembrane region" description="Helical" evidence="7">
    <location>
        <begin position="168"/>
        <end position="187"/>
    </location>
</feature>
<name>A0ABV6MKB4_9PSEU</name>
<evidence type="ECO:0000259" key="8">
    <source>
        <dbReference type="PROSITE" id="PS50893"/>
    </source>
</evidence>
<dbReference type="Gene3D" id="3.40.50.300">
    <property type="entry name" value="P-loop containing nucleotide triphosphate hydrolases"/>
    <property type="match status" value="1"/>
</dbReference>
<evidence type="ECO:0000256" key="5">
    <source>
        <dbReference type="ARBA" id="ARBA00022989"/>
    </source>
</evidence>
<comment type="caution">
    <text evidence="10">The sequence shown here is derived from an EMBL/GenBank/DDBJ whole genome shotgun (WGS) entry which is preliminary data.</text>
</comment>
<feature type="transmembrane region" description="Helical" evidence="7">
    <location>
        <begin position="276"/>
        <end position="299"/>
    </location>
</feature>
<dbReference type="PANTHER" id="PTHR43394:SF1">
    <property type="entry name" value="ATP-BINDING CASSETTE SUB-FAMILY B MEMBER 10, MITOCHONDRIAL"/>
    <property type="match status" value="1"/>
</dbReference>
<dbReference type="SMART" id="SM00382">
    <property type="entry name" value="AAA"/>
    <property type="match status" value="1"/>
</dbReference>
<dbReference type="Proteomes" id="UP001589810">
    <property type="component" value="Unassembled WGS sequence"/>
</dbReference>
<keyword evidence="11" id="KW-1185">Reference proteome</keyword>
<keyword evidence="3" id="KW-0547">Nucleotide-binding</keyword>
<proteinExistence type="predicted"/>
<organism evidence="10 11">
    <name type="scientific">Kutzneria chonburiensis</name>
    <dbReference type="NCBI Taxonomy" id="1483604"/>
    <lineage>
        <taxon>Bacteria</taxon>
        <taxon>Bacillati</taxon>
        <taxon>Actinomycetota</taxon>
        <taxon>Actinomycetes</taxon>
        <taxon>Pseudonocardiales</taxon>
        <taxon>Pseudonocardiaceae</taxon>
        <taxon>Kutzneria</taxon>
    </lineage>
</organism>
<keyword evidence="4 10" id="KW-0067">ATP-binding</keyword>
<feature type="transmembrane region" description="Helical" evidence="7">
    <location>
        <begin position="27"/>
        <end position="53"/>
    </location>
</feature>
<feature type="domain" description="ABC transporter" evidence="8">
    <location>
        <begin position="345"/>
        <end position="576"/>
    </location>
</feature>
<evidence type="ECO:0000256" key="6">
    <source>
        <dbReference type="ARBA" id="ARBA00023136"/>
    </source>
</evidence>
<dbReference type="InterPro" id="IPR003593">
    <property type="entry name" value="AAA+_ATPase"/>
</dbReference>
<evidence type="ECO:0000259" key="9">
    <source>
        <dbReference type="PROSITE" id="PS50929"/>
    </source>
</evidence>
<dbReference type="InterPro" id="IPR027417">
    <property type="entry name" value="P-loop_NTPase"/>
</dbReference>
<dbReference type="PROSITE" id="PS50929">
    <property type="entry name" value="ABC_TM1F"/>
    <property type="match status" value="1"/>
</dbReference>
<evidence type="ECO:0000313" key="10">
    <source>
        <dbReference type="EMBL" id="MFC0540741.1"/>
    </source>
</evidence>